<comment type="subcellular location">
    <subcellularLocation>
        <location evidence="3">Membrane</location>
        <topology evidence="3">Multi-pass membrane protein</topology>
    </subcellularLocation>
</comment>
<gene>
    <name evidence="17" type="ORF">J2851_002889</name>
</gene>
<dbReference type="SUPFAM" id="SSF81343">
    <property type="entry name" value="Fumarate reductase respiratory complex transmembrane subunits"/>
    <property type="match status" value="1"/>
</dbReference>
<keyword evidence="8" id="KW-0816">Tricarboxylic acid cycle</keyword>
<keyword evidence="15 16" id="KW-0472">Membrane</keyword>
<evidence type="ECO:0000256" key="7">
    <source>
        <dbReference type="ARBA" id="ARBA00022448"/>
    </source>
</evidence>
<evidence type="ECO:0000256" key="14">
    <source>
        <dbReference type="ARBA" id="ARBA00023004"/>
    </source>
</evidence>
<evidence type="ECO:0000256" key="3">
    <source>
        <dbReference type="ARBA" id="ARBA00004141"/>
    </source>
</evidence>
<keyword evidence="14" id="KW-0408">Iron</keyword>
<comment type="caution">
    <text evidence="17">The sequence shown here is derived from an EMBL/GenBank/DDBJ whole genome shotgun (WGS) entry which is preliminary data.</text>
</comment>
<keyword evidence="18" id="KW-1185">Reference proteome</keyword>
<feature type="transmembrane region" description="Helical" evidence="16">
    <location>
        <begin position="35"/>
        <end position="56"/>
    </location>
</feature>
<evidence type="ECO:0000256" key="1">
    <source>
        <dbReference type="ARBA" id="ARBA00001971"/>
    </source>
</evidence>
<keyword evidence="10 16" id="KW-0812">Transmembrane</keyword>
<evidence type="ECO:0000256" key="15">
    <source>
        <dbReference type="ARBA" id="ARBA00023136"/>
    </source>
</evidence>
<evidence type="ECO:0000256" key="12">
    <source>
        <dbReference type="ARBA" id="ARBA00022982"/>
    </source>
</evidence>
<dbReference type="InterPro" id="IPR000701">
    <property type="entry name" value="SuccDH_FuR_B_TM-su"/>
</dbReference>
<evidence type="ECO:0000256" key="6">
    <source>
        <dbReference type="ARBA" id="ARBA00019425"/>
    </source>
</evidence>
<dbReference type="RefSeq" id="WP_209766960.1">
    <property type="nucleotide sequence ID" value="NZ_JAGINP010000009.1"/>
</dbReference>
<evidence type="ECO:0000256" key="13">
    <source>
        <dbReference type="ARBA" id="ARBA00022989"/>
    </source>
</evidence>
<dbReference type="Proteomes" id="UP000781958">
    <property type="component" value="Unassembled WGS sequence"/>
</dbReference>
<evidence type="ECO:0000256" key="10">
    <source>
        <dbReference type="ARBA" id="ARBA00022692"/>
    </source>
</evidence>
<comment type="pathway">
    <text evidence="4">Carbohydrate metabolism; tricarboxylic acid cycle.</text>
</comment>
<evidence type="ECO:0000256" key="8">
    <source>
        <dbReference type="ARBA" id="ARBA00022532"/>
    </source>
</evidence>
<organism evidence="17 18">
    <name type="scientific">Azospirillum rugosum</name>
    <dbReference type="NCBI Taxonomy" id="416170"/>
    <lineage>
        <taxon>Bacteria</taxon>
        <taxon>Pseudomonadati</taxon>
        <taxon>Pseudomonadota</taxon>
        <taxon>Alphaproteobacteria</taxon>
        <taxon>Rhodospirillales</taxon>
        <taxon>Azospirillaceae</taxon>
        <taxon>Azospirillum</taxon>
    </lineage>
</organism>
<comment type="function">
    <text evidence="2">Membrane-anchoring subunit of succinate dehydrogenase (SDH).</text>
</comment>
<proteinExistence type="predicted"/>
<evidence type="ECO:0000256" key="4">
    <source>
        <dbReference type="ARBA" id="ARBA00005163"/>
    </source>
</evidence>
<reference evidence="17 18" key="1">
    <citation type="submission" date="2021-03" db="EMBL/GenBank/DDBJ databases">
        <title>Genomic Encyclopedia of Type Strains, Phase III (KMG-III): the genomes of soil and plant-associated and newly described type strains.</title>
        <authorList>
            <person name="Whitman W."/>
        </authorList>
    </citation>
    <scope>NUCLEOTIDE SEQUENCE [LARGE SCALE GENOMIC DNA]</scope>
    <source>
        <strain evidence="17 18">IMMIB AFH-6</strain>
    </source>
</reference>
<accession>A0ABS4SMF2</accession>
<keyword evidence="7" id="KW-0813">Transport</keyword>
<dbReference type="NCBIfam" id="TIGR02968">
    <property type="entry name" value="succ_dehyd_anc"/>
    <property type="match status" value="1"/>
</dbReference>
<dbReference type="Gene3D" id="1.20.1300.10">
    <property type="entry name" value="Fumarate reductase/succinate dehydrogenase, transmembrane subunit"/>
    <property type="match status" value="1"/>
</dbReference>
<evidence type="ECO:0000256" key="2">
    <source>
        <dbReference type="ARBA" id="ARBA00004050"/>
    </source>
</evidence>
<keyword evidence="12" id="KW-0249">Electron transport</keyword>
<comment type="cofactor">
    <cofactor evidence="1">
        <name>heme</name>
        <dbReference type="ChEBI" id="CHEBI:30413"/>
    </cofactor>
</comment>
<name>A0ABS4SMF2_9PROT</name>
<sequence length="133" mass="14428">MAANLSKKSLRSPLAEARGLGSAKHGTEHWWHQRVTAIALVPLTIWFVFGVIRHLGADHAAFVAWMKSPFSAVMMALTAAVTFHHAQSGLQVVIEDYVHNELAKVLSILAVKFVCYALAAACVFSVLKISFGA</sequence>
<feature type="transmembrane region" description="Helical" evidence="16">
    <location>
        <begin position="68"/>
        <end position="86"/>
    </location>
</feature>
<keyword evidence="13 16" id="KW-1133">Transmembrane helix</keyword>
<evidence type="ECO:0000256" key="16">
    <source>
        <dbReference type="SAM" id="Phobius"/>
    </source>
</evidence>
<dbReference type="InterPro" id="IPR014312">
    <property type="entry name" value="Succ_DH_anchor"/>
</dbReference>
<feature type="transmembrane region" description="Helical" evidence="16">
    <location>
        <begin position="106"/>
        <end position="127"/>
    </location>
</feature>
<dbReference type="Pfam" id="PF01127">
    <property type="entry name" value="Sdh_cyt"/>
    <property type="match status" value="1"/>
</dbReference>
<dbReference type="InterPro" id="IPR034804">
    <property type="entry name" value="SQR/QFR_C/D"/>
</dbReference>
<dbReference type="EMBL" id="JAGINP010000009">
    <property type="protein sequence ID" value="MBP2293107.1"/>
    <property type="molecule type" value="Genomic_DNA"/>
</dbReference>
<evidence type="ECO:0000256" key="5">
    <source>
        <dbReference type="ARBA" id="ARBA00011558"/>
    </source>
</evidence>
<keyword evidence="11" id="KW-0479">Metal-binding</keyword>
<evidence type="ECO:0000313" key="17">
    <source>
        <dbReference type="EMBL" id="MBP2293107.1"/>
    </source>
</evidence>
<dbReference type="CDD" id="cd03495">
    <property type="entry name" value="SQR_TypeC_SdhD_like"/>
    <property type="match status" value="1"/>
</dbReference>
<protein>
    <recommendedName>
        <fullName evidence="6">Succinate dehydrogenase hydrophobic membrane anchor subunit</fullName>
    </recommendedName>
</protein>
<evidence type="ECO:0000313" key="18">
    <source>
        <dbReference type="Proteomes" id="UP000781958"/>
    </source>
</evidence>
<evidence type="ECO:0000256" key="9">
    <source>
        <dbReference type="ARBA" id="ARBA00022617"/>
    </source>
</evidence>
<comment type="subunit">
    <text evidence="5">Part of an enzyme complex containing four subunits: a flavoprotein, an iron-sulfur protein, plus two membrane-anchoring proteins, SdhC and SdhD.</text>
</comment>
<keyword evidence="9" id="KW-0349">Heme</keyword>
<evidence type="ECO:0000256" key="11">
    <source>
        <dbReference type="ARBA" id="ARBA00022723"/>
    </source>
</evidence>